<keyword evidence="3" id="KW-1185">Reference proteome</keyword>
<dbReference type="InterPro" id="IPR022385">
    <property type="entry name" value="Rhs_assc_core"/>
</dbReference>
<evidence type="ECO:0000313" key="2">
    <source>
        <dbReference type="EMBL" id="AOE49634.1"/>
    </source>
</evidence>
<proteinExistence type="predicted"/>
<dbReference type="Proteomes" id="UP000094147">
    <property type="component" value="Chromosome"/>
</dbReference>
<reference evidence="3" key="1">
    <citation type="submission" date="2015-08" db="EMBL/GenBank/DDBJ databases">
        <authorList>
            <person name="Kim K.M."/>
        </authorList>
    </citation>
    <scope>NUCLEOTIDE SEQUENCE [LARGE SCALE GENOMIC DNA]</scope>
    <source>
        <strain evidence="3">KCTC 23892</strain>
    </source>
</reference>
<feature type="region of interest" description="Disordered" evidence="1">
    <location>
        <begin position="91"/>
        <end position="110"/>
    </location>
</feature>
<dbReference type="STRING" id="1144748.KS2013_912"/>
<gene>
    <name evidence="2" type="ORF">KS2013_912</name>
</gene>
<feature type="compositionally biased region" description="Basic and acidic residues" evidence="1">
    <location>
        <begin position="93"/>
        <end position="107"/>
    </location>
</feature>
<name>A0A1B3BA60_9GAMM</name>
<dbReference type="RefSeq" id="WP_211267781.1">
    <property type="nucleotide sequence ID" value="NZ_CP012418.1"/>
</dbReference>
<protein>
    <submittedName>
        <fullName evidence="2">YD repeat-containing protein</fullName>
    </submittedName>
</protein>
<dbReference type="AlphaFoldDB" id="A0A1B3BA60"/>
<dbReference type="Gene3D" id="2.180.10.10">
    <property type="entry name" value="RHS repeat-associated core"/>
    <property type="match status" value="1"/>
</dbReference>
<evidence type="ECO:0000256" key="1">
    <source>
        <dbReference type="SAM" id="MobiDB-lite"/>
    </source>
</evidence>
<dbReference type="EMBL" id="CP012418">
    <property type="protein sequence ID" value="AOE49634.1"/>
    <property type="molecule type" value="Genomic_DNA"/>
</dbReference>
<dbReference type="PATRIC" id="fig|1144748.3.peg.923"/>
<organism evidence="2 3">
    <name type="scientific">Kangiella sediminilitoris</name>
    <dbReference type="NCBI Taxonomy" id="1144748"/>
    <lineage>
        <taxon>Bacteria</taxon>
        <taxon>Pseudomonadati</taxon>
        <taxon>Pseudomonadota</taxon>
        <taxon>Gammaproteobacteria</taxon>
        <taxon>Kangiellales</taxon>
        <taxon>Kangiellaceae</taxon>
        <taxon>Kangiella</taxon>
    </lineage>
</organism>
<dbReference type="KEGG" id="ksd:KS2013_912"/>
<accession>A0A1B3BA60</accession>
<evidence type="ECO:0000313" key="3">
    <source>
        <dbReference type="Proteomes" id="UP000094147"/>
    </source>
</evidence>
<dbReference type="NCBIfam" id="TIGR03696">
    <property type="entry name" value="Rhs_assc_core"/>
    <property type="match status" value="1"/>
</dbReference>
<sequence>MEDIHSTELADEAPFTNRGFTDHEHLDDAELIHMNGRAYDYNLGRFLSVDPFIQAPGNSQSMNPYSYIMNNPLSGTDPSGYKAECEQALGKGCGDDEPKKERREKRGQGFSQDWKTVYQVDNGADVIHSVNAKGSTEEVEKIGSELKDKGYELTSGRSNSDGTVEASYTKSYSGGLDEIEGQISDSLRSISDIAMVSGLAADAGGQFLGVAGSAKVIPQFSPAGGVAGWSATWGSANGRAFMQVSALQGLGSRLRVASKALGLGALVGSTIANGLDPNYSKSDVVWKLGADSAIGYIAFKAASYGRFGGLVGLGVGVGYAVIDYHVNQTYGGWTGFANYHVREFQSGVSTFRHNMNYIQQEPHDAMHRMFNVPNTHFNMGTRQ</sequence>